<accession>A0A1M6GJ47</accession>
<dbReference type="OrthoDB" id="86940at2"/>
<protein>
    <submittedName>
        <fullName evidence="1">Uncharacterized protein</fullName>
    </submittedName>
</protein>
<dbReference type="EMBL" id="FQZI01000005">
    <property type="protein sequence ID" value="SHJ09985.1"/>
    <property type="molecule type" value="Genomic_DNA"/>
</dbReference>
<gene>
    <name evidence="1" type="ORF">SAMN05444363_2644</name>
</gene>
<sequence length="63" mass="6985">MIGYTANGGGPGLVDYVDYNLITGTKITHYNPSDDPKIKKKTTIEKISPLPKLQDLKPLSFDY</sequence>
<name>A0A1M6GJ47_9FLAO</name>
<proteinExistence type="predicted"/>
<reference evidence="2" key="1">
    <citation type="submission" date="2016-11" db="EMBL/GenBank/DDBJ databases">
        <authorList>
            <person name="Varghese N."/>
            <person name="Submissions S."/>
        </authorList>
    </citation>
    <scope>NUCLEOTIDE SEQUENCE [LARGE SCALE GENOMIC DNA]</scope>
    <source>
        <strain evidence="2">DSM 18829</strain>
    </source>
</reference>
<dbReference type="AlphaFoldDB" id="A0A1M6GJ47"/>
<dbReference type="Proteomes" id="UP000184488">
    <property type="component" value="Unassembled WGS sequence"/>
</dbReference>
<dbReference type="STRING" id="415425.SAMN05444363_2644"/>
<keyword evidence="2" id="KW-1185">Reference proteome</keyword>
<dbReference type="RefSeq" id="WP_073311965.1">
    <property type="nucleotide sequence ID" value="NZ_FQZI01000005.1"/>
</dbReference>
<evidence type="ECO:0000313" key="2">
    <source>
        <dbReference type="Proteomes" id="UP000184488"/>
    </source>
</evidence>
<evidence type="ECO:0000313" key="1">
    <source>
        <dbReference type="EMBL" id="SHJ09985.1"/>
    </source>
</evidence>
<organism evidence="1 2">
    <name type="scientific">Flavobacterium terrae</name>
    <dbReference type="NCBI Taxonomy" id="415425"/>
    <lineage>
        <taxon>Bacteria</taxon>
        <taxon>Pseudomonadati</taxon>
        <taxon>Bacteroidota</taxon>
        <taxon>Flavobacteriia</taxon>
        <taxon>Flavobacteriales</taxon>
        <taxon>Flavobacteriaceae</taxon>
        <taxon>Flavobacterium</taxon>
    </lineage>
</organism>